<keyword evidence="1" id="KW-0732">Signal</keyword>
<accession>A0A4R7JZS8</accession>
<evidence type="ECO:0000256" key="1">
    <source>
        <dbReference type="SAM" id="SignalP"/>
    </source>
</evidence>
<reference evidence="2 3" key="1">
    <citation type="submission" date="2019-03" db="EMBL/GenBank/DDBJ databases">
        <title>Genomic Encyclopedia of Type Strains, Phase IV (KMG-IV): sequencing the most valuable type-strain genomes for metagenomic binning, comparative biology and taxonomic classification.</title>
        <authorList>
            <person name="Goeker M."/>
        </authorList>
    </citation>
    <scope>NUCLEOTIDE SEQUENCE [LARGE SCALE GENOMIC DNA]</scope>
    <source>
        <strain evidence="2 3">DSM 15505</strain>
    </source>
</reference>
<dbReference type="RefSeq" id="WP_133735168.1">
    <property type="nucleotide sequence ID" value="NZ_SOAX01000002.1"/>
</dbReference>
<feature type="signal peptide" evidence="1">
    <location>
        <begin position="1"/>
        <end position="22"/>
    </location>
</feature>
<dbReference type="EMBL" id="SOAX01000002">
    <property type="protein sequence ID" value="TDT43073.1"/>
    <property type="molecule type" value="Genomic_DNA"/>
</dbReference>
<dbReference type="InterPro" id="IPR021457">
    <property type="entry name" value="DUF3108"/>
</dbReference>
<dbReference type="Pfam" id="PF11306">
    <property type="entry name" value="DUF3108"/>
    <property type="match status" value="1"/>
</dbReference>
<dbReference type="AlphaFoldDB" id="A0A4R7JZS8"/>
<evidence type="ECO:0000313" key="3">
    <source>
        <dbReference type="Proteomes" id="UP000295830"/>
    </source>
</evidence>
<feature type="chain" id="PRO_5020799939" evidence="1">
    <location>
        <begin position="23"/>
        <end position="256"/>
    </location>
</feature>
<sequence>MELMQRYLPLWLALFVAIPAFADETADTQSEPETRKVELQPMEATYGATLERGVSISGEATRSLEKREDGRWLYRFDVDSFIADIRESSVLRYEDQRVISDRYRYSLEGFFIRNRSTRYNFNWEDMLVRYLDKDRDIDISDEPGIQDQLAAQLQLWIDLQAGMQKMEYVILDDEGDFKDYQFEVLREETLETRKFGDVETVVVERVRDEDSPRTTLMWFAPEWDYLLVRLDQHNEEGENFEIYLKEATLHDREIQP</sequence>
<keyword evidence="3" id="KW-1185">Reference proteome</keyword>
<gene>
    <name evidence="2" type="ORF">DES49_0883</name>
</gene>
<protein>
    <submittedName>
        <fullName evidence="2">Uncharacterized protein DUF3108</fullName>
    </submittedName>
</protein>
<name>A0A4R7JZS8_9GAMM</name>
<comment type="caution">
    <text evidence="2">The sequence shown here is derived from an EMBL/GenBank/DDBJ whole genome shotgun (WGS) entry which is preliminary data.</text>
</comment>
<organism evidence="2 3">
    <name type="scientific">Halospina denitrificans</name>
    <dbReference type="NCBI Taxonomy" id="332522"/>
    <lineage>
        <taxon>Bacteria</taxon>
        <taxon>Pseudomonadati</taxon>
        <taxon>Pseudomonadota</taxon>
        <taxon>Gammaproteobacteria</taxon>
        <taxon>Halospina</taxon>
    </lineage>
</organism>
<dbReference type="Proteomes" id="UP000295830">
    <property type="component" value="Unassembled WGS sequence"/>
</dbReference>
<dbReference type="OrthoDB" id="6007799at2"/>
<proteinExistence type="predicted"/>
<evidence type="ECO:0000313" key="2">
    <source>
        <dbReference type="EMBL" id="TDT43073.1"/>
    </source>
</evidence>